<name>A0ABS7RF37_9ACTN</name>
<protein>
    <recommendedName>
        <fullName evidence="4">X-X-X-Leu-X-X-Gly heptad repeat protein</fullName>
    </recommendedName>
</protein>
<evidence type="ECO:0000313" key="2">
    <source>
        <dbReference type="EMBL" id="MBY9073636.1"/>
    </source>
</evidence>
<sequence>MPLRLAAVTATTTVVCAMVALPASGAEGDVQVTNTETIQVYTDASGAVDTQRVYEQLAMTGNGTVDLQNPIETDGLRNLDGFGGFDVVDGNQVATMTVDGEERVRSVSDYTGDLPLEVTVEYYLDGERVEPGDVVGEDGKLEVKFIVKNVTGADQEITFDDGKGGTVTKTVNVPIPMVGSLTTVAPSTFTDVQSGQANMAGDGKGGTKLSFTMTLFPPLGSDTAEFGYTATITDGVVPRASISALPVNPLESPTFKTAADSYQGGADTGIQLTDGASQIDANLLKLRDGAGELLAGLIKLRDGATKLEAGLAGVAAPGADLLADGAGELSDGLTKIDDGAGKLADGTDQLEGGTQKLADGTGKLDAGAGKLDDGANKLADGAGRLSDGLGEAGAKAPALLDGLGQVQGGLVLVDGGLKKLSVGVGDVRDNPKYKQLLQGLTDLVSGVGSTSAQGSLTWAVDQVRAGLSTKAVPGVQKMQAGVHNAPSAANPEPGAYEKLGCALVVLNDIKAGTIPTGRYPGGKDLCYFDAATNPDALIPPLMPLAAIDGAVDTPAEFQTVTVTKLITQLGDGRNKLYNPANAADLETLYGGLNAVLAGLTSQDPAAPGAIPALSTIECGLDSSSLGGMCEVLRPGKVGVRQGLEQVAAGVPMLVDTVIANVQGAIGTGKDLPADKTLRGGVNGLQDGVTQLQDGGDALLEGLAKLSEGAGQLDVGAGQLADGTGELSAGTGELDAGAQELNDGASRLADGAGQLADGTGKAADGASRVADGAGKLSDGLGDAADGSGQLADGLGQAADGAPKLVDGAQRLSDEGTSKLVDAGESTAQNYGEMYATIAAGAERAQAEKMAYGAPEGAMGLTAYSYEIKGEDGEGGRNLARGVGGLAVLAAGAGAFAFRRRLI</sequence>
<proteinExistence type="predicted"/>
<dbReference type="EMBL" id="JAIEZQ010000001">
    <property type="protein sequence ID" value="MBY9073636.1"/>
    <property type="molecule type" value="Genomic_DNA"/>
</dbReference>
<keyword evidence="3" id="KW-1185">Reference proteome</keyword>
<feature type="chain" id="PRO_5045640074" description="X-X-X-Leu-X-X-Gly heptad repeat protein" evidence="1">
    <location>
        <begin position="26"/>
        <end position="901"/>
    </location>
</feature>
<dbReference type="RefSeq" id="WP_221023416.1">
    <property type="nucleotide sequence ID" value="NZ_JAIEZQ010000001.1"/>
</dbReference>
<accession>A0ABS7RF37</accession>
<feature type="signal peptide" evidence="1">
    <location>
        <begin position="1"/>
        <end position="25"/>
    </location>
</feature>
<gene>
    <name evidence="2" type="ORF">K1X13_02260</name>
</gene>
<dbReference type="Proteomes" id="UP000754710">
    <property type="component" value="Unassembled WGS sequence"/>
</dbReference>
<dbReference type="InterPro" id="IPR023908">
    <property type="entry name" value="xxxLxxG_rpt"/>
</dbReference>
<evidence type="ECO:0000313" key="3">
    <source>
        <dbReference type="Proteomes" id="UP000754710"/>
    </source>
</evidence>
<dbReference type="NCBIfam" id="TIGR03057">
    <property type="entry name" value="xxxLxxG_by_4"/>
    <property type="match status" value="8"/>
</dbReference>
<comment type="caution">
    <text evidence="2">The sequence shown here is derived from an EMBL/GenBank/DDBJ whole genome shotgun (WGS) entry which is preliminary data.</text>
</comment>
<evidence type="ECO:0000256" key="1">
    <source>
        <dbReference type="SAM" id="SignalP"/>
    </source>
</evidence>
<organism evidence="2 3">
    <name type="scientific">Nocardioides jiangsuensis</name>
    <dbReference type="NCBI Taxonomy" id="2866161"/>
    <lineage>
        <taxon>Bacteria</taxon>
        <taxon>Bacillati</taxon>
        <taxon>Actinomycetota</taxon>
        <taxon>Actinomycetes</taxon>
        <taxon>Propionibacteriales</taxon>
        <taxon>Nocardioidaceae</taxon>
        <taxon>Nocardioides</taxon>
    </lineage>
</organism>
<evidence type="ECO:0008006" key="4">
    <source>
        <dbReference type="Google" id="ProtNLM"/>
    </source>
</evidence>
<keyword evidence="1" id="KW-0732">Signal</keyword>
<reference evidence="2 3" key="1">
    <citation type="submission" date="2021-08" db="EMBL/GenBank/DDBJ databases">
        <title>Nocardioides bacterium WL0053 sp. nov., isolated from the sediment.</title>
        <authorList>
            <person name="Wang L."/>
            <person name="Zhang D."/>
            <person name="Zhang A."/>
        </authorList>
    </citation>
    <scope>NUCLEOTIDE SEQUENCE [LARGE SCALE GENOMIC DNA]</scope>
    <source>
        <strain evidence="2 3">WL0053</strain>
    </source>
</reference>